<dbReference type="InterPro" id="IPR028978">
    <property type="entry name" value="Chorismate_lyase_/UTRA_dom_sf"/>
</dbReference>
<comment type="caution">
    <text evidence="2">The sequence shown here is derived from an EMBL/GenBank/DDBJ whole genome shotgun (WGS) entry which is preliminary data.</text>
</comment>
<organism evidence="2">
    <name type="scientific">bioreactor metagenome</name>
    <dbReference type="NCBI Taxonomy" id="1076179"/>
    <lineage>
        <taxon>unclassified sequences</taxon>
        <taxon>metagenomes</taxon>
        <taxon>ecological metagenomes</taxon>
    </lineage>
</organism>
<dbReference type="PANTHER" id="PTHR44846:SF1">
    <property type="entry name" value="MANNOSYL-D-GLYCERATE TRANSPORT_METABOLISM SYSTEM REPRESSOR MNGR-RELATED"/>
    <property type="match status" value="1"/>
</dbReference>
<evidence type="ECO:0000259" key="1">
    <source>
        <dbReference type="SMART" id="SM00866"/>
    </source>
</evidence>
<evidence type="ECO:0000313" key="2">
    <source>
        <dbReference type="EMBL" id="MPM85620.1"/>
    </source>
</evidence>
<protein>
    <recommendedName>
        <fullName evidence="1">UbiC transcription regulator-associated domain-containing protein</fullName>
    </recommendedName>
</protein>
<sequence>MGKKDYIYRDLHNYGSVSQTLMEKSYSFSFEVIESKVIEANKTIANKLEIPIATKVFYYKRIRIVEGIPKTVEDAYIVYAKVKGIETGEYLQQSMYNAYETVFGIEIGKSVEEFKIVKATDEEAEFLKIKNDSEVLQIEGVTYSKEDIPVECFQVIAVPNFFRFRG</sequence>
<proteinExistence type="predicted"/>
<feature type="domain" description="UbiC transcription regulator-associated" evidence="1">
    <location>
        <begin position="23"/>
        <end position="163"/>
    </location>
</feature>
<dbReference type="SMART" id="SM00866">
    <property type="entry name" value="UTRA"/>
    <property type="match status" value="1"/>
</dbReference>
<dbReference type="EMBL" id="VSSQ01033878">
    <property type="protein sequence ID" value="MPM85620.1"/>
    <property type="molecule type" value="Genomic_DNA"/>
</dbReference>
<name>A0A645D7X1_9ZZZZ</name>
<dbReference type="SUPFAM" id="SSF64288">
    <property type="entry name" value="Chorismate lyase-like"/>
    <property type="match status" value="1"/>
</dbReference>
<dbReference type="PANTHER" id="PTHR44846">
    <property type="entry name" value="MANNOSYL-D-GLYCERATE TRANSPORT/METABOLISM SYSTEM REPRESSOR MNGR-RELATED"/>
    <property type="match status" value="1"/>
</dbReference>
<dbReference type="InterPro" id="IPR050679">
    <property type="entry name" value="Bact_HTH_transcr_reg"/>
</dbReference>
<dbReference type="Pfam" id="PF07702">
    <property type="entry name" value="UTRA"/>
    <property type="match status" value="1"/>
</dbReference>
<reference evidence="2" key="1">
    <citation type="submission" date="2019-08" db="EMBL/GenBank/DDBJ databases">
        <authorList>
            <person name="Kucharzyk K."/>
            <person name="Murdoch R.W."/>
            <person name="Higgins S."/>
            <person name="Loffler F."/>
        </authorList>
    </citation>
    <scope>NUCLEOTIDE SEQUENCE</scope>
</reference>
<dbReference type="GO" id="GO:0003677">
    <property type="term" value="F:DNA binding"/>
    <property type="evidence" value="ECO:0007669"/>
    <property type="project" value="InterPro"/>
</dbReference>
<dbReference type="Gene3D" id="3.40.1410.10">
    <property type="entry name" value="Chorismate lyase-like"/>
    <property type="match status" value="1"/>
</dbReference>
<dbReference type="AlphaFoldDB" id="A0A645D7X1"/>
<dbReference type="InterPro" id="IPR011663">
    <property type="entry name" value="UTRA"/>
</dbReference>
<dbReference type="GO" id="GO:0045892">
    <property type="term" value="P:negative regulation of DNA-templated transcription"/>
    <property type="evidence" value="ECO:0007669"/>
    <property type="project" value="TreeGrafter"/>
</dbReference>
<gene>
    <name evidence="2" type="ORF">SDC9_132701</name>
</gene>
<accession>A0A645D7X1</accession>